<sequence>MAAPGAHGQQSVQIEHQREPCPDRIIDDIGGAFGMGAVGGGAWHLIKGLRNSPPGFRAQGALEALRRESPKLGGSFANWGLTFSLFDCSLQYVRKKEDPWNAIGAGALTGGFLQLRSGFRSAAKSAAFGGVLLAIIEGLGIFVGRLASPPPPGVPQGIDMGPPPADPLPAAASSSGGWFGFLGGGEQAAPAPVPTTEVHHITDDAFTPPPLPSEFSSVGGDGKR</sequence>
<dbReference type="PANTHER" id="PTHR10485:SF0">
    <property type="entry name" value="AT05822P-RELATED"/>
    <property type="match status" value="1"/>
</dbReference>
<evidence type="ECO:0000256" key="9">
    <source>
        <dbReference type="ARBA" id="ARBA00023128"/>
    </source>
</evidence>
<dbReference type="GO" id="GO:0005744">
    <property type="term" value="C:TIM23 mitochondrial import inner membrane translocase complex"/>
    <property type="evidence" value="ECO:0007669"/>
    <property type="project" value="TreeGrafter"/>
</dbReference>
<evidence type="ECO:0000256" key="5">
    <source>
        <dbReference type="ARBA" id="ARBA00022792"/>
    </source>
</evidence>
<feature type="region of interest" description="Disordered" evidence="11">
    <location>
        <begin position="201"/>
        <end position="224"/>
    </location>
</feature>
<keyword evidence="4" id="KW-0812">Transmembrane</keyword>
<dbReference type="Pfam" id="PF02466">
    <property type="entry name" value="Tim17"/>
    <property type="match status" value="1"/>
</dbReference>
<evidence type="ECO:0000256" key="8">
    <source>
        <dbReference type="ARBA" id="ARBA00023010"/>
    </source>
</evidence>
<evidence type="ECO:0000256" key="10">
    <source>
        <dbReference type="ARBA" id="ARBA00023136"/>
    </source>
</evidence>
<keyword evidence="6" id="KW-0653">Protein transport</keyword>
<proteinExistence type="inferred from homology"/>
<reference evidence="12" key="1">
    <citation type="submission" date="2021-01" db="EMBL/GenBank/DDBJ databases">
        <authorList>
            <person name="Corre E."/>
            <person name="Pelletier E."/>
            <person name="Niang G."/>
            <person name="Scheremetjew M."/>
            <person name="Finn R."/>
            <person name="Kale V."/>
            <person name="Holt S."/>
            <person name="Cochrane G."/>
            <person name="Meng A."/>
            <person name="Brown T."/>
            <person name="Cohen L."/>
        </authorList>
    </citation>
    <scope>NUCLEOTIDE SEQUENCE</scope>
    <source>
        <strain evidence="12">CCMP219</strain>
    </source>
</reference>
<evidence type="ECO:0000256" key="11">
    <source>
        <dbReference type="SAM" id="MobiDB-lite"/>
    </source>
</evidence>
<dbReference type="GO" id="GO:0030150">
    <property type="term" value="P:protein import into mitochondrial matrix"/>
    <property type="evidence" value="ECO:0007669"/>
    <property type="project" value="TreeGrafter"/>
</dbReference>
<dbReference type="PANTHER" id="PTHR10485">
    <property type="entry name" value="MITOCHONDRIAL IMPORT INNER MEMBRANE TRANSLOCASE SUBUNIT TIM-17"/>
    <property type="match status" value="1"/>
</dbReference>
<dbReference type="AlphaFoldDB" id="A0A7R9YV12"/>
<keyword evidence="3" id="KW-0813">Transport</keyword>
<gene>
    <name evidence="12" type="ORF">CEUR00632_LOCUS6962</name>
</gene>
<keyword evidence="7" id="KW-1133">Transmembrane helix</keyword>
<protein>
    <recommendedName>
        <fullName evidence="13">Mitochondrial import inner membrane translocase subunit TIM17</fullName>
    </recommendedName>
</protein>
<comment type="similarity">
    <text evidence="2">Belongs to the Tim17/Tim22/Tim23 family.</text>
</comment>
<keyword evidence="9" id="KW-0496">Mitochondrion</keyword>
<evidence type="ECO:0008006" key="13">
    <source>
        <dbReference type="Google" id="ProtNLM"/>
    </source>
</evidence>
<evidence type="ECO:0000256" key="2">
    <source>
        <dbReference type="ARBA" id="ARBA00008444"/>
    </source>
</evidence>
<organism evidence="12">
    <name type="scientific">Chlamydomonas euryale</name>
    <dbReference type="NCBI Taxonomy" id="1486919"/>
    <lineage>
        <taxon>Eukaryota</taxon>
        <taxon>Viridiplantae</taxon>
        <taxon>Chlorophyta</taxon>
        <taxon>core chlorophytes</taxon>
        <taxon>Chlorophyceae</taxon>
        <taxon>CS clade</taxon>
        <taxon>Chlamydomonadales</taxon>
        <taxon>Chlamydomonadaceae</taxon>
        <taxon>Chlamydomonas</taxon>
    </lineage>
</organism>
<keyword evidence="5" id="KW-0999">Mitochondrion inner membrane</keyword>
<accession>A0A7R9YV12</accession>
<keyword evidence="10" id="KW-0472">Membrane</keyword>
<evidence type="ECO:0000256" key="4">
    <source>
        <dbReference type="ARBA" id="ARBA00022692"/>
    </source>
</evidence>
<keyword evidence="8" id="KW-0811">Translocation</keyword>
<evidence type="ECO:0000313" key="12">
    <source>
        <dbReference type="EMBL" id="CAD8286924.1"/>
    </source>
</evidence>
<dbReference type="EMBL" id="HBEC01015000">
    <property type="protein sequence ID" value="CAD8286924.1"/>
    <property type="molecule type" value="Transcribed_RNA"/>
</dbReference>
<name>A0A7R9YV12_9CHLO</name>
<dbReference type="GO" id="GO:0008320">
    <property type="term" value="F:protein transmembrane transporter activity"/>
    <property type="evidence" value="ECO:0007669"/>
    <property type="project" value="TreeGrafter"/>
</dbReference>
<evidence type="ECO:0000256" key="1">
    <source>
        <dbReference type="ARBA" id="ARBA00004448"/>
    </source>
</evidence>
<evidence type="ECO:0000256" key="6">
    <source>
        <dbReference type="ARBA" id="ARBA00022927"/>
    </source>
</evidence>
<evidence type="ECO:0000256" key="7">
    <source>
        <dbReference type="ARBA" id="ARBA00022989"/>
    </source>
</evidence>
<evidence type="ECO:0000256" key="3">
    <source>
        <dbReference type="ARBA" id="ARBA00022448"/>
    </source>
</evidence>
<comment type="subcellular location">
    <subcellularLocation>
        <location evidence="1">Mitochondrion inner membrane</location>
        <topology evidence="1">Multi-pass membrane protein</topology>
    </subcellularLocation>
</comment>